<evidence type="ECO:0000256" key="1">
    <source>
        <dbReference type="ARBA" id="ARBA00022679"/>
    </source>
</evidence>
<dbReference type="GO" id="GO:0009103">
    <property type="term" value="P:lipopolysaccharide biosynthetic process"/>
    <property type="evidence" value="ECO:0007669"/>
    <property type="project" value="TreeGrafter"/>
</dbReference>
<gene>
    <name evidence="4" type="ORF">UU41_C0012G0031</name>
</gene>
<keyword evidence="1" id="KW-0808">Transferase</keyword>
<feature type="domain" description="Glycosyltransferase subfamily 4-like N-terminal" evidence="3">
    <location>
        <begin position="17"/>
        <end position="194"/>
    </location>
</feature>
<name>A0A0G0UZK4_9BACT</name>
<dbReference type="SUPFAM" id="SSF53756">
    <property type="entry name" value="UDP-Glycosyltransferase/glycogen phosphorylase"/>
    <property type="match status" value="1"/>
</dbReference>
<reference evidence="4 5" key="1">
    <citation type="journal article" date="2015" name="Nature">
        <title>rRNA introns, odd ribosomes, and small enigmatic genomes across a large radiation of phyla.</title>
        <authorList>
            <person name="Brown C.T."/>
            <person name="Hug L.A."/>
            <person name="Thomas B.C."/>
            <person name="Sharon I."/>
            <person name="Castelle C.J."/>
            <person name="Singh A."/>
            <person name="Wilkins M.J."/>
            <person name="Williams K.H."/>
            <person name="Banfield J.F."/>
        </authorList>
    </citation>
    <scope>NUCLEOTIDE SEQUENCE [LARGE SCALE GENOMIC DNA]</scope>
</reference>
<dbReference type="AlphaFoldDB" id="A0A0G0UZK4"/>
<dbReference type="Pfam" id="PF13439">
    <property type="entry name" value="Glyco_transf_4"/>
    <property type="match status" value="1"/>
</dbReference>
<dbReference type="Gene3D" id="3.40.50.2000">
    <property type="entry name" value="Glycogen Phosphorylase B"/>
    <property type="match status" value="2"/>
</dbReference>
<organism evidence="4 5">
    <name type="scientific">Candidatus Roizmanbacteria bacterium GW2011_GWA1_41_13</name>
    <dbReference type="NCBI Taxonomy" id="1618474"/>
    <lineage>
        <taxon>Bacteria</taxon>
        <taxon>Candidatus Roizmaniibacteriota</taxon>
    </lineage>
</organism>
<dbReference type="Proteomes" id="UP000034961">
    <property type="component" value="Unassembled WGS sequence"/>
</dbReference>
<feature type="domain" description="Glycosyl transferase family 1" evidence="2">
    <location>
        <begin position="209"/>
        <end position="357"/>
    </location>
</feature>
<protein>
    <recommendedName>
        <fullName evidence="6">Glycosyl transferase group 1</fullName>
    </recommendedName>
</protein>
<dbReference type="EMBL" id="LCAN01000012">
    <property type="protein sequence ID" value="KKR94149.1"/>
    <property type="molecule type" value="Genomic_DNA"/>
</dbReference>
<dbReference type="Pfam" id="PF00534">
    <property type="entry name" value="Glycos_transf_1"/>
    <property type="match status" value="1"/>
</dbReference>
<dbReference type="PANTHER" id="PTHR46401:SF2">
    <property type="entry name" value="GLYCOSYLTRANSFERASE WBBK-RELATED"/>
    <property type="match status" value="1"/>
</dbReference>
<dbReference type="GO" id="GO:0016757">
    <property type="term" value="F:glycosyltransferase activity"/>
    <property type="evidence" value="ECO:0007669"/>
    <property type="project" value="InterPro"/>
</dbReference>
<dbReference type="PATRIC" id="fig|1618474.3.peg.503"/>
<evidence type="ECO:0000313" key="5">
    <source>
        <dbReference type="Proteomes" id="UP000034961"/>
    </source>
</evidence>
<evidence type="ECO:0000259" key="3">
    <source>
        <dbReference type="Pfam" id="PF13439"/>
    </source>
</evidence>
<dbReference type="InterPro" id="IPR028098">
    <property type="entry name" value="Glyco_trans_4-like_N"/>
</dbReference>
<dbReference type="InterPro" id="IPR001296">
    <property type="entry name" value="Glyco_trans_1"/>
</dbReference>
<proteinExistence type="predicted"/>
<evidence type="ECO:0008006" key="6">
    <source>
        <dbReference type="Google" id="ProtNLM"/>
    </source>
</evidence>
<evidence type="ECO:0000313" key="4">
    <source>
        <dbReference type="EMBL" id="KKR94149.1"/>
    </source>
</evidence>
<comment type="caution">
    <text evidence="4">The sequence shown here is derived from an EMBL/GenBank/DDBJ whole genome shotgun (WGS) entry which is preliminary data.</text>
</comment>
<accession>A0A0G0UZK4</accession>
<dbReference type="PANTHER" id="PTHR46401">
    <property type="entry name" value="GLYCOSYLTRANSFERASE WBBK-RELATED"/>
    <property type="match status" value="1"/>
</dbReference>
<evidence type="ECO:0000259" key="2">
    <source>
        <dbReference type="Pfam" id="PF00534"/>
    </source>
</evidence>
<sequence length="378" mass="44121">MTKKLKIALVHDFLKEYGGAERVVEAMHDMWPDAPVYTSFVDYNLLGPHAERIRKWKIVESPFGSSWLMKKFHSPLRFLAPLVWNQFDFSKFDMVISSSGWYISRGIKTNKPTIHICYLHHPPRHLYGYQTAMDWQKYWPIRMYGHIVNHFLRMYDYETAQNVDYFIANSEETKRRIEKFYRRDSIVIYPPVEVNHADLRFKKYDLGITNYYLVVSRLARAKHIDLVIKACQELDKPLVIVGKGREENYLKSLIINHKSNIRFLGEVSDDELPSIYQNAKALVFPSEDEEFGIVPVEAMGYGIPVIALKSGGLPETVIEGKTGLLFDELSVDSVVSAIKKFEQKSFDKKQIINHAIKFSKERFEKEIKEFVKKNILIN</sequence>